<proteinExistence type="predicted"/>
<sequence>MILSFTLTSHWVVGLKLDEEKSDYNYETFKFPLPFAKFRDAKTKYLEEVIQKVFDITKTSRKDATLIVVTEDELMLKSKLCENSYRITESLSQVKLPLVYVGEAKGFIDGIVYPLVINPSDFYRWFNLADDINQVENYFYNRRIYSFHSPINNWEKGFEEALFREKLSFLFDNMQTGFLEKTNDIVISGDGLINSGDDKKTVLSFLDAVSLPGFWRIYMDPANTLINIQAIKQLDASLGEAVYGKFKLKDLAGCLVIPNATEIDLKFPEGDNLKVSLESDSISVIPLDKETKVEVKATGNDKKSEYFKCSGGAFGLVVDNRLRPLLKDKDSKERLNSIEKWEKEINSTVNFNKSEKDLPKNSETEPEDIKKQQQPVLRIKEYDFSKEVSKNKDIKKPGSTPIDIKKVESINLLEAPKPKTEVKKEVEPNFESKSASKVKPEQKKEVLPKQEKSDMNKVANTSKSDDAITDVSVSPGIGLDDIESAKSLQTSKPEPKIEKSMDVEKEANKVSKPVDRENDITVGFNEKEAGK</sequence>
<evidence type="ECO:0000313" key="3">
    <source>
        <dbReference type="Proteomes" id="UP000230214"/>
    </source>
</evidence>
<protein>
    <submittedName>
        <fullName evidence="2">Uncharacterized protein</fullName>
    </submittedName>
</protein>
<evidence type="ECO:0000313" key="2">
    <source>
        <dbReference type="EMBL" id="PIR43460.1"/>
    </source>
</evidence>
<dbReference type="AlphaFoldDB" id="A0A2H0RAH6"/>
<name>A0A2H0RAH6_UNCKA</name>
<reference evidence="2 3" key="1">
    <citation type="submission" date="2017-09" db="EMBL/GenBank/DDBJ databases">
        <title>Depth-based differentiation of microbial function through sediment-hosted aquifers and enrichment of novel symbionts in the deep terrestrial subsurface.</title>
        <authorList>
            <person name="Probst A.J."/>
            <person name="Ladd B."/>
            <person name="Jarett J.K."/>
            <person name="Geller-Mcgrath D.E."/>
            <person name="Sieber C.M."/>
            <person name="Emerson J.B."/>
            <person name="Anantharaman K."/>
            <person name="Thomas B.C."/>
            <person name="Malmstrom R."/>
            <person name="Stieglmeier M."/>
            <person name="Klingl A."/>
            <person name="Woyke T."/>
            <person name="Ryan C.M."/>
            <person name="Banfield J.F."/>
        </authorList>
    </citation>
    <scope>NUCLEOTIDE SEQUENCE [LARGE SCALE GENOMIC DNA]</scope>
    <source>
        <strain evidence="2">CG10_big_fil_rev_8_21_14_0_10_32_10</strain>
    </source>
</reference>
<dbReference type="EMBL" id="PCXU01000023">
    <property type="protein sequence ID" value="PIR43460.1"/>
    <property type="molecule type" value="Genomic_DNA"/>
</dbReference>
<feature type="compositionally biased region" description="Basic and acidic residues" evidence="1">
    <location>
        <begin position="353"/>
        <end position="371"/>
    </location>
</feature>
<feature type="compositionally biased region" description="Basic and acidic residues" evidence="1">
    <location>
        <begin position="416"/>
        <end position="427"/>
    </location>
</feature>
<feature type="region of interest" description="Disordered" evidence="1">
    <location>
        <begin position="352"/>
        <end position="374"/>
    </location>
</feature>
<gene>
    <name evidence="2" type="ORF">COV24_02555</name>
</gene>
<evidence type="ECO:0000256" key="1">
    <source>
        <dbReference type="SAM" id="MobiDB-lite"/>
    </source>
</evidence>
<feature type="compositionally biased region" description="Basic and acidic residues" evidence="1">
    <location>
        <begin position="493"/>
        <end position="531"/>
    </location>
</feature>
<feature type="region of interest" description="Disordered" evidence="1">
    <location>
        <begin position="409"/>
        <end position="531"/>
    </location>
</feature>
<dbReference type="Proteomes" id="UP000230214">
    <property type="component" value="Unassembled WGS sequence"/>
</dbReference>
<feature type="compositionally biased region" description="Basic and acidic residues" evidence="1">
    <location>
        <begin position="438"/>
        <end position="455"/>
    </location>
</feature>
<accession>A0A2H0RAH6</accession>
<comment type="caution">
    <text evidence="2">The sequence shown here is derived from an EMBL/GenBank/DDBJ whole genome shotgun (WGS) entry which is preliminary data.</text>
</comment>
<organism evidence="2 3">
    <name type="scientific">candidate division WWE3 bacterium CG10_big_fil_rev_8_21_14_0_10_32_10</name>
    <dbReference type="NCBI Taxonomy" id="1975090"/>
    <lineage>
        <taxon>Bacteria</taxon>
        <taxon>Katanobacteria</taxon>
    </lineage>
</organism>